<dbReference type="PANTHER" id="PTHR10509">
    <property type="entry name" value="O-METHYLTRANSFERASE-RELATED"/>
    <property type="match status" value="1"/>
</dbReference>
<dbReference type="InterPro" id="IPR002935">
    <property type="entry name" value="SAM_O-MeTrfase"/>
</dbReference>
<protein>
    <recommendedName>
        <fullName evidence="6">SAM-dependent methyltransferase</fullName>
    </recommendedName>
</protein>
<keyword evidence="5" id="KW-1185">Reference proteome</keyword>
<dbReference type="Gene3D" id="3.40.50.150">
    <property type="entry name" value="Vaccinia Virus protein VP39"/>
    <property type="match status" value="1"/>
</dbReference>
<reference evidence="4" key="1">
    <citation type="journal article" date="2014" name="Int. J. Syst. Evol. Microbiol.">
        <title>Complete genome sequence of Corynebacterium casei LMG S-19264T (=DSM 44701T), isolated from a smear-ripened cheese.</title>
        <authorList>
            <consortium name="US DOE Joint Genome Institute (JGI-PGF)"/>
            <person name="Walter F."/>
            <person name="Albersmeier A."/>
            <person name="Kalinowski J."/>
            <person name="Ruckert C."/>
        </authorList>
    </citation>
    <scope>NUCLEOTIDE SEQUENCE</scope>
    <source>
        <strain evidence="4">NBRC 110071</strain>
    </source>
</reference>
<evidence type="ECO:0000256" key="1">
    <source>
        <dbReference type="ARBA" id="ARBA00022603"/>
    </source>
</evidence>
<dbReference type="CDD" id="cd02440">
    <property type="entry name" value="AdoMet_MTases"/>
    <property type="match status" value="1"/>
</dbReference>
<keyword evidence="3" id="KW-0949">S-adenosyl-L-methionine</keyword>
<gene>
    <name evidence="4" type="ORF">GCM10007876_23600</name>
</gene>
<evidence type="ECO:0000313" key="4">
    <source>
        <dbReference type="EMBL" id="GLQ31881.1"/>
    </source>
</evidence>
<evidence type="ECO:0008006" key="6">
    <source>
        <dbReference type="Google" id="ProtNLM"/>
    </source>
</evidence>
<dbReference type="Proteomes" id="UP001161389">
    <property type="component" value="Unassembled WGS sequence"/>
</dbReference>
<dbReference type="GO" id="GO:0032259">
    <property type="term" value="P:methylation"/>
    <property type="evidence" value="ECO:0007669"/>
    <property type="project" value="UniProtKB-KW"/>
</dbReference>
<reference evidence="4" key="2">
    <citation type="submission" date="2023-01" db="EMBL/GenBank/DDBJ databases">
        <title>Draft genome sequence of Litoribrevibacter albus strain NBRC 110071.</title>
        <authorList>
            <person name="Sun Q."/>
            <person name="Mori K."/>
        </authorList>
    </citation>
    <scope>NUCLEOTIDE SEQUENCE</scope>
    <source>
        <strain evidence="4">NBRC 110071</strain>
    </source>
</reference>
<dbReference type="InterPro" id="IPR029063">
    <property type="entry name" value="SAM-dependent_MTases_sf"/>
</dbReference>
<sequence length="221" mass="24507">MTQMSGVMDSKLYEYMLSKGIRESALLTRLREETAKDPLARMQISPEQGQFMKLLVSIVQPQTILEIGTFTGYSSLCMAMASNDDCHITTCDNDESWTAIAKRYWQEAGVEQKVTLKLGEALSTLDSLANEGKSNSFDLIFLDADKENYPNYFIKLKALLKVGGLLLIDNVFWSGKVADSSDVSTATSGVRELNDALHKDKDFEISMIPISDGLTIAKKLV</sequence>
<proteinExistence type="predicted"/>
<dbReference type="PANTHER" id="PTHR10509:SF14">
    <property type="entry name" value="CAFFEOYL-COA O-METHYLTRANSFERASE 3-RELATED"/>
    <property type="match status" value="1"/>
</dbReference>
<dbReference type="GO" id="GO:0008171">
    <property type="term" value="F:O-methyltransferase activity"/>
    <property type="evidence" value="ECO:0007669"/>
    <property type="project" value="InterPro"/>
</dbReference>
<dbReference type="RefSeq" id="WP_284381650.1">
    <property type="nucleotide sequence ID" value="NZ_BSNM01000014.1"/>
</dbReference>
<dbReference type="SUPFAM" id="SSF53335">
    <property type="entry name" value="S-adenosyl-L-methionine-dependent methyltransferases"/>
    <property type="match status" value="1"/>
</dbReference>
<keyword evidence="2" id="KW-0808">Transferase</keyword>
<dbReference type="Pfam" id="PF01596">
    <property type="entry name" value="Methyltransf_3"/>
    <property type="match status" value="1"/>
</dbReference>
<organism evidence="4 5">
    <name type="scientific">Litoribrevibacter albus</name>
    <dbReference type="NCBI Taxonomy" id="1473156"/>
    <lineage>
        <taxon>Bacteria</taxon>
        <taxon>Pseudomonadati</taxon>
        <taxon>Pseudomonadota</taxon>
        <taxon>Gammaproteobacteria</taxon>
        <taxon>Oceanospirillales</taxon>
        <taxon>Oceanospirillaceae</taxon>
        <taxon>Litoribrevibacter</taxon>
    </lineage>
</organism>
<evidence type="ECO:0000256" key="3">
    <source>
        <dbReference type="ARBA" id="ARBA00022691"/>
    </source>
</evidence>
<name>A0AA37SC33_9GAMM</name>
<keyword evidence="1" id="KW-0489">Methyltransferase</keyword>
<dbReference type="AlphaFoldDB" id="A0AA37SC33"/>
<accession>A0AA37SC33</accession>
<evidence type="ECO:0000313" key="5">
    <source>
        <dbReference type="Proteomes" id="UP001161389"/>
    </source>
</evidence>
<dbReference type="InterPro" id="IPR050362">
    <property type="entry name" value="Cation-dep_OMT"/>
</dbReference>
<dbReference type="EMBL" id="BSNM01000014">
    <property type="protein sequence ID" value="GLQ31881.1"/>
    <property type="molecule type" value="Genomic_DNA"/>
</dbReference>
<dbReference type="PROSITE" id="PS51682">
    <property type="entry name" value="SAM_OMT_I"/>
    <property type="match status" value="1"/>
</dbReference>
<evidence type="ECO:0000256" key="2">
    <source>
        <dbReference type="ARBA" id="ARBA00022679"/>
    </source>
</evidence>
<comment type="caution">
    <text evidence="4">The sequence shown here is derived from an EMBL/GenBank/DDBJ whole genome shotgun (WGS) entry which is preliminary data.</text>
</comment>
<dbReference type="GO" id="GO:0008757">
    <property type="term" value="F:S-adenosylmethionine-dependent methyltransferase activity"/>
    <property type="evidence" value="ECO:0007669"/>
    <property type="project" value="TreeGrafter"/>
</dbReference>